<keyword evidence="1" id="KW-0472">Membrane</keyword>
<dbReference type="EMBL" id="FOWQ01000004">
    <property type="protein sequence ID" value="SFP34449.1"/>
    <property type="molecule type" value="Genomic_DNA"/>
</dbReference>
<keyword evidence="1" id="KW-1133">Transmembrane helix</keyword>
<dbReference type="AlphaFoldDB" id="A0A1I5PKA8"/>
<evidence type="ECO:0000313" key="2">
    <source>
        <dbReference type="EMBL" id="SFP34449.1"/>
    </source>
</evidence>
<dbReference type="STRING" id="1523247.SAMN05660464_2867"/>
<feature type="transmembrane region" description="Helical" evidence="1">
    <location>
        <begin position="21"/>
        <end position="41"/>
    </location>
</feature>
<gene>
    <name evidence="2" type="ORF">SAMN05660464_2867</name>
</gene>
<organism evidence="2 3">
    <name type="scientific">Geodermatophilus dictyosporus</name>
    <dbReference type="NCBI Taxonomy" id="1523247"/>
    <lineage>
        <taxon>Bacteria</taxon>
        <taxon>Bacillati</taxon>
        <taxon>Actinomycetota</taxon>
        <taxon>Actinomycetes</taxon>
        <taxon>Geodermatophilales</taxon>
        <taxon>Geodermatophilaceae</taxon>
        <taxon>Geodermatophilus</taxon>
    </lineage>
</organism>
<feature type="transmembrane region" description="Helical" evidence="1">
    <location>
        <begin position="102"/>
        <end position="122"/>
    </location>
</feature>
<dbReference type="Proteomes" id="UP000198857">
    <property type="component" value="Unassembled WGS sequence"/>
</dbReference>
<dbReference type="OrthoDB" id="5198617at2"/>
<evidence type="ECO:0000256" key="1">
    <source>
        <dbReference type="SAM" id="Phobius"/>
    </source>
</evidence>
<reference evidence="3" key="1">
    <citation type="submission" date="2016-10" db="EMBL/GenBank/DDBJ databases">
        <authorList>
            <person name="Varghese N."/>
            <person name="Submissions S."/>
        </authorList>
    </citation>
    <scope>NUCLEOTIDE SEQUENCE [LARGE SCALE GENOMIC DNA]</scope>
    <source>
        <strain evidence="3">DSM 44208</strain>
    </source>
</reference>
<evidence type="ECO:0000313" key="3">
    <source>
        <dbReference type="Proteomes" id="UP000198857"/>
    </source>
</evidence>
<protein>
    <submittedName>
        <fullName evidence="2">Uncharacterized protein</fullName>
    </submittedName>
</protein>
<feature type="transmembrane region" description="Helical" evidence="1">
    <location>
        <begin position="78"/>
        <end position="96"/>
    </location>
</feature>
<name>A0A1I5PKA8_9ACTN</name>
<feature type="transmembrane region" description="Helical" evidence="1">
    <location>
        <begin position="47"/>
        <end position="66"/>
    </location>
</feature>
<proteinExistence type="predicted"/>
<sequence>MTRRRPADVRRSRARLRRLAGIARPALLVVVLPVAALGALGLTPPQVLALVPLGAAVAATVAGIGHEGSPQGPGSRRVVALAAAWGALAVPFLAGVPPAGSAGAVAVGLVVVLGGVVAVDALGRALERAPVEAVRAAAGELSLAELCVQWRLTEEALGPGARPGARADALAVRGVLLDEFASRDPAGLAQWLHQGSADPPEHWSGQDAPR</sequence>
<dbReference type="RefSeq" id="WP_091110296.1">
    <property type="nucleotide sequence ID" value="NZ_FOWQ01000004.1"/>
</dbReference>
<keyword evidence="1" id="KW-0812">Transmembrane</keyword>
<keyword evidence="3" id="KW-1185">Reference proteome</keyword>
<accession>A0A1I5PKA8</accession>